<proteinExistence type="predicted"/>
<dbReference type="AlphaFoldDB" id="A0A2H3AXG4"/>
<feature type="region of interest" description="Disordered" evidence="1">
    <location>
        <begin position="111"/>
        <end position="135"/>
    </location>
</feature>
<dbReference type="Proteomes" id="UP000218334">
    <property type="component" value="Unassembled WGS sequence"/>
</dbReference>
<organism evidence="2 3">
    <name type="scientific">Armillaria solidipes</name>
    <dbReference type="NCBI Taxonomy" id="1076256"/>
    <lineage>
        <taxon>Eukaryota</taxon>
        <taxon>Fungi</taxon>
        <taxon>Dikarya</taxon>
        <taxon>Basidiomycota</taxon>
        <taxon>Agaricomycotina</taxon>
        <taxon>Agaricomycetes</taxon>
        <taxon>Agaricomycetidae</taxon>
        <taxon>Agaricales</taxon>
        <taxon>Marasmiineae</taxon>
        <taxon>Physalacriaceae</taxon>
        <taxon>Armillaria</taxon>
    </lineage>
</organism>
<sequence length="135" mass="15268">MNTDFSLMLIPNPINAPSQSVPDELQGCLPDYWRKRQTGFSMNGMGERKRKSVRGCIVGLVEFGHRKADRGWCKSLADPPRLVPKRTTSMLNLSKEDGVFKYVVRREEGEREVLHKGSQNRALHPSPALSSPSFR</sequence>
<evidence type="ECO:0000313" key="2">
    <source>
        <dbReference type="EMBL" id="PBK59542.1"/>
    </source>
</evidence>
<gene>
    <name evidence="2" type="ORF">ARMSODRAFT_1027306</name>
</gene>
<dbReference type="EMBL" id="KZ293502">
    <property type="protein sequence ID" value="PBK59542.1"/>
    <property type="molecule type" value="Genomic_DNA"/>
</dbReference>
<evidence type="ECO:0000313" key="3">
    <source>
        <dbReference type="Proteomes" id="UP000218334"/>
    </source>
</evidence>
<protein>
    <submittedName>
        <fullName evidence="2">Uncharacterized protein</fullName>
    </submittedName>
</protein>
<feature type="compositionally biased region" description="Low complexity" evidence="1">
    <location>
        <begin position="122"/>
        <end position="135"/>
    </location>
</feature>
<name>A0A2H3AXG4_9AGAR</name>
<accession>A0A2H3AXG4</accession>
<dbReference type="STRING" id="1076256.A0A2H3AXG4"/>
<reference evidence="3" key="1">
    <citation type="journal article" date="2017" name="Nat. Ecol. Evol.">
        <title>Genome expansion and lineage-specific genetic innovations in the forest pathogenic fungi Armillaria.</title>
        <authorList>
            <person name="Sipos G."/>
            <person name="Prasanna A.N."/>
            <person name="Walter M.C."/>
            <person name="O'Connor E."/>
            <person name="Balint B."/>
            <person name="Krizsan K."/>
            <person name="Kiss B."/>
            <person name="Hess J."/>
            <person name="Varga T."/>
            <person name="Slot J."/>
            <person name="Riley R."/>
            <person name="Boka B."/>
            <person name="Rigling D."/>
            <person name="Barry K."/>
            <person name="Lee J."/>
            <person name="Mihaltcheva S."/>
            <person name="LaButti K."/>
            <person name="Lipzen A."/>
            <person name="Waldron R."/>
            <person name="Moloney N.M."/>
            <person name="Sperisen C."/>
            <person name="Kredics L."/>
            <person name="Vagvoelgyi C."/>
            <person name="Patrignani A."/>
            <person name="Fitzpatrick D."/>
            <person name="Nagy I."/>
            <person name="Doyle S."/>
            <person name="Anderson J.B."/>
            <person name="Grigoriev I.V."/>
            <person name="Gueldener U."/>
            <person name="Muensterkoetter M."/>
            <person name="Nagy L.G."/>
        </authorList>
    </citation>
    <scope>NUCLEOTIDE SEQUENCE [LARGE SCALE GENOMIC DNA]</scope>
    <source>
        <strain evidence="3">28-4</strain>
    </source>
</reference>
<keyword evidence="3" id="KW-1185">Reference proteome</keyword>
<evidence type="ECO:0000256" key="1">
    <source>
        <dbReference type="SAM" id="MobiDB-lite"/>
    </source>
</evidence>